<proteinExistence type="predicted"/>
<evidence type="ECO:0000256" key="1">
    <source>
        <dbReference type="SAM" id="Phobius"/>
    </source>
</evidence>
<name>A0A0L6V989_9BASI</name>
<keyword evidence="1" id="KW-0812">Transmembrane</keyword>
<dbReference type="VEuPathDB" id="FungiDB:VP01_2188g1"/>
<dbReference type="Proteomes" id="UP000037035">
    <property type="component" value="Unassembled WGS sequence"/>
</dbReference>
<comment type="caution">
    <text evidence="2">The sequence shown here is derived from an EMBL/GenBank/DDBJ whole genome shotgun (WGS) entry which is preliminary data.</text>
</comment>
<keyword evidence="1" id="KW-1133">Transmembrane helix</keyword>
<dbReference type="EMBL" id="LAVV01007045">
    <property type="protein sequence ID" value="KNZ57328.1"/>
    <property type="molecule type" value="Genomic_DNA"/>
</dbReference>
<feature type="transmembrane region" description="Helical" evidence="1">
    <location>
        <begin position="298"/>
        <end position="318"/>
    </location>
</feature>
<organism evidence="2 3">
    <name type="scientific">Puccinia sorghi</name>
    <dbReference type="NCBI Taxonomy" id="27349"/>
    <lineage>
        <taxon>Eukaryota</taxon>
        <taxon>Fungi</taxon>
        <taxon>Dikarya</taxon>
        <taxon>Basidiomycota</taxon>
        <taxon>Pucciniomycotina</taxon>
        <taxon>Pucciniomycetes</taxon>
        <taxon>Pucciniales</taxon>
        <taxon>Pucciniaceae</taxon>
        <taxon>Puccinia</taxon>
    </lineage>
</organism>
<protein>
    <submittedName>
        <fullName evidence="2">Uncharacterized protein</fullName>
    </submittedName>
</protein>
<gene>
    <name evidence="2" type="ORF">VP01_2188g1</name>
</gene>
<keyword evidence="3" id="KW-1185">Reference proteome</keyword>
<evidence type="ECO:0000313" key="3">
    <source>
        <dbReference type="Proteomes" id="UP000037035"/>
    </source>
</evidence>
<sequence>MSIQPPPLKTGFFFNFNKGFFVCRLLEFFTWNKPEKWTKEALWDLQNSLNFIWSWGLYKVNFSMTTPMKQDGIGQPTPNFDFCYVGSCLTKSWEFLNTSNIIISSFHSFSTEPFPKGTLPFCPFLVPSYPSHPVKVSTNKVEFVLNSTRNLVWWLGFCICKPSHPALGCDPHLSKKSPFRPATHLPWVFFEGATCRLLNTLLKFQLIYFCQLNLRQVYNLRKKKRNSPFYYMIKINLLAFPKRNIARNFQFHLIPDQTWLIQYNTLPKKFHRIDIQAGHPFPTINSPASYNLTRNQHLFLVVSITFHIFFTIISWWSIIIKLHLLVIFLCSFHHLLNSSTSMISFPSTINLFHILHFLVFNSVFAILSKPSYPETISSFAPLLIIDYVKNALKNGMKREVIDLGFQKQRQNVHIAFPLENKNGQKLFLRHQMRCGLDPNLGCTQPRRQVPLISLKSTQYIQGSLLNQDKFKRECVPIYPETMWPLLDLTDLFIYLFMDKMLSRGHLCSSANAKEFVGNNNGHYAMLFGPFSVPTTDNILSEVDFLSFSPFTNASRLAYDAIYFKDCMMSLHHQLWPQIFWFFSVVNLEFWTGFLSLRLMETKPLGDMGSLNTIEMHQLEDFSGLTLRKADCSLISARLKRTMFLFGEAEVSPLDKTEIETKVSVSGTVQSEQMKILNNNKKTILTGDERSEVKENKKEGHMRFFNRIMSHTIGLNVRLSLMQILVKLTIAVSWHWGVLIVDSSG</sequence>
<evidence type="ECO:0000313" key="2">
    <source>
        <dbReference type="EMBL" id="KNZ57328.1"/>
    </source>
</evidence>
<accession>A0A0L6V989</accession>
<dbReference type="AlphaFoldDB" id="A0A0L6V989"/>
<keyword evidence="1" id="KW-0472">Membrane</keyword>
<reference evidence="2 3" key="1">
    <citation type="submission" date="2015-08" db="EMBL/GenBank/DDBJ databases">
        <title>Next Generation Sequencing and Analysis of the Genome of Puccinia sorghi L Schw, the Causal Agent of Maize Common Rust.</title>
        <authorList>
            <person name="Rochi L."/>
            <person name="Burguener G."/>
            <person name="Darino M."/>
            <person name="Turjanski A."/>
            <person name="Kreff E."/>
            <person name="Dieguez M.J."/>
            <person name="Sacco F."/>
        </authorList>
    </citation>
    <scope>NUCLEOTIDE SEQUENCE [LARGE SCALE GENOMIC DNA]</scope>
    <source>
        <strain evidence="2 3">RO10H11247</strain>
    </source>
</reference>